<evidence type="ECO:0000313" key="5">
    <source>
        <dbReference type="Proteomes" id="UP000030854"/>
    </source>
</evidence>
<protein>
    <recommendedName>
        <fullName evidence="3">Reverse transcriptase Ty1/copia-type domain-containing protein</fullName>
    </recommendedName>
</protein>
<feature type="chain" id="PRO_5002079558" description="Reverse transcriptase Ty1/copia-type domain-containing protein" evidence="2">
    <location>
        <begin position="21"/>
        <end position="320"/>
    </location>
</feature>
<dbReference type="STRING" id="52586.A0A0B1NUS6"/>
<dbReference type="HOGENOM" id="CLU_869306_0_0_1"/>
<feature type="domain" description="Reverse transcriptase Ty1/copia-type" evidence="3">
    <location>
        <begin position="71"/>
        <end position="190"/>
    </location>
</feature>
<evidence type="ECO:0000259" key="3">
    <source>
        <dbReference type="Pfam" id="PF07727"/>
    </source>
</evidence>
<evidence type="ECO:0000313" key="4">
    <source>
        <dbReference type="EMBL" id="KHJ30127.1"/>
    </source>
</evidence>
<keyword evidence="5" id="KW-1185">Reference proteome</keyword>
<comment type="caution">
    <text evidence="4">The sequence shown here is derived from an EMBL/GenBank/DDBJ whole genome shotgun (WGS) entry which is preliminary data.</text>
</comment>
<evidence type="ECO:0000256" key="2">
    <source>
        <dbReference type="SAM" id="SignalP"/>
    </source>
</evidence>
<organism evidence="4 5">
    <name type="scientific">Uncinula necator</name>
    <name type="common">Grape powdery mildew</name>
    <dbReference type="NCBI Taxonomy" id="52586"/>
    <lineage>
        <taxon>Eukaryota</taxon>
        <taxon>Fungi</taxon>
        <taxon>Dikarya</taxon>
        <taxon>Ascomycota</taxon>
        <taxon>Pezizomycotina</taxon>
        <taxon>Leotiomycetes</taxon>
        <taxon>Erysiphales</taxon>
        <taxon>Erysiphaceae</taxon>
        <taxon>Erysiphe</taxon>
    </lineage>
</organism>
<proteinExistence type="predicted"/>
<dbReference type="Proteomes" id="UP000030854">
    <property type="component" value="Unassembled WGS sequence"/>
</dbReference>
<dbReference type="InterPro" id="IPR013103">
    <property type="entry name" value="RVT_2"/>
</dbReference>
<sequence>MITTTYILFLFSRFVVESCALTFSSALTNSIDATEVKTLNSYKEVIQSKQKLQWLQAMREEIDSLEENKVVSWVFKLKLGADGMPVRFKARWDLKGYTQQKGIDYDETYAAVTKATTLKCLMAMIAHYDLEAKKYDKMTAFLYAEIKDHEIFVEQPHGFEKTGDNICLLKKALYGLKQSPLLWFEELTSIRSTQPRTTDTNGRITQEVREYRKSNNLCMFDGGNHRTHLCTKLIEKCKKEGKPMPVDPTTLPHKVETTPKPSTSLEPALTISSLNNCQIIEVVGEIQGIAIKMLIDGAAQVNASVPRIMKLFPSKKQILK</sequence>
<feature type="signal peptide" evidence="2">
    <location>
        <begin position="1"/>
        <end position="20"/>
    </location>
</feature>
<feature type="region of interest" description="Disordered" evidence="1">
    <location>
        <begin position="241"/>
        <end position="264"/>
    </location>
</feature>
<evidence type="ECO:0000256" key="1">
    <source>
        <dbReference type="SAM" id="MobiDB-lite"/>
    </source>
</evidence>
<dbReference type="Pfam" id="PF07727">
    <property type="entry name" value="RVT_2"/>
    <property type="match status" value="1"/>
</dbReference>
<gene>
    <name evidence="4" type="ORF">EV44_g0252</name>
</gene>
<keyword evidence="2" id="KW-0732">Signal</keyword>
<reference evidence="4 5" key="1">
    <citation type="journal article" date="2014" name="BMC Genomics">
        <title>Adaptive genomic structural variation in the grape powdery mildew pathogen, Erysiphe necator.</title>
        <authorList>
            <person name="Jones L."/>
            <person name="Riaz S."/>
            <person name="Morales-Cruz A."/>
            <person name="Amrine K.C."/>
            <person name="McGuire B."/>
            <person name="Gubler W.D."/>
            <person name="Walker M.A."/>
            <person name="Cantu D."/>
        </authorList>
    </citation>
    <scope>NUCLEOTIDE SEQUENCE [LARGE SCALE GENOMIC DNA]</scope>
    <source>
        <strain evidence="5">c</strain>
    </source>
</reference>
<accession>A0A0B1NUS6</accession>
<name>A0A0B1NUS6_UNCNE</name>
<dbReference type="EMBL" id="JNVN01005032">
    <property type="protein sequence ID" value="KHJ30127.1"/>
    <property type="molecule type" value="Genomic_DNA"/>
</dbReference>
<dbReference type="AlphaFoldDB" id="A0A0B1NUS6"/>